<reference evidence="10" key="2">
    <citation type="submission" date="2025-09" db="UniProtKB">
        <authorList>
            <consortium name="Ensembl"/>
        </authorList>
    </citation>
    <scope>IDENTIFICATION</scope>
</reference>
<evidence type="ECO:0000256" key="1">
    <source>
        <dbReference type="ARBA" id="ARBA00004173"/>
    </source>
</evidence>
<proteinExistence type="inferred from homology"/>
<dbReference type="Pfam" id="PF01161">
    <property type="entry name" value="PBP"/>
    <property type="match status" value="1"/>
</dbReference>
<dbReference type="Gene3D" id="3.90.280.10">
    <property type="entry name" value="PEBP-like"/>
    <property type="match status" value="1"/>
</dbReference>
<evidence type="ECO:0000256" key="8">
    <source>
        <dbReference type="ARBA" id="ARBA00039444"/>
    </source>
</evidence>
<keyword evidence="3" id="KW-0689">Ribosomal protein</keyword>
<dbReference type="Ensembl" id="ENSMMOT00000006313.1">
    <property type="protein sequence ID" value="ENSMMOP00000006201.1"/>
    <property type="gene ID" value="ENSMMOG00000004853.1"/>
</dbReference>
<dbReference type="OMA" id="NNEYCHW"/>
<evidence type="ECO:0000313" key="11">
    <source>
        <dbReference type="Proteomes" id="UP000261620"/>
    </source>
</evidence>
<dbReference type="FunFam" id="3.90.280.10:FF:000002">
    <property type="entry name" value="39S ribosomal protein L38, mitochondrial"/>
    <property type="match status" value="1"/>
</dbReference>
<dbReference type="PANTHER" id="PTHR11362">
    <property type="entry name" value="PHOSPHATIDYLETHANOLAMINE-BINDING PROTEIN"/>
    <property type="match status" value="1"/>
</dbReference>
<dbReference type="InterPro" id="IPR035810">
    <property type="entry name" value="PEBP_euk"/>
</dbReference>
<dbReference type="SUPFAM" id="SSF49777">
    <property type="entry name" value="PEBP-like"/>
    <property type="match status" value="1"/>
</dbReference>
<keyword evidence="6" id="KW-0687">Ribonucleoprotein</keyword>
<dbReference type="InterPro" id="IPR008914">
    <property type="entry name" value="PEBP"/>
</dbReference>
<reference evidence="10" key="1">
    <citation type="submission" date="2025-08" db="UniProtKB">
        <authorList>
            <consortium name="Ensembl"/>
        </authorList>
    </citation>
    <scope>IDENTIFICATION</scope>
</reference>
<sequence>MALRTVCVASSRAGIDLGVNNVRTFVTTVLLSRRALPLGPMPNEEIDDANLESLEKYRSYTRYLRQAEEAKNKRVWWKTYRGYVEKADPEHGTERVDIGLPYYRPCRTSEVRERKQVIKDKKKNVELERALRLRTFKIDLDRVQETWEKSSGPFQIKRLADHYGIFRDLFPMAYFLPQVPLHICYSQGNSGQVHYGNQLTPTEAALVPQVRFDAEEGSLWTLLLTCPDEHLLDNEAEYIHWLVGNIPGSTVQSGEELCHYLSPIPARGTGFHRYIYVLLKQEGHINFKEDVRPLPCHSLVDRTFKTLDFYRKHEDKMTPAGLAFFQCQWDESVTNTFHNTLNICIFQISKGFFIRPPVYHPPQVKYPHGQPLRYLDRYRDGKEHTYGIY</sequence>
<dbReference type="AlphaFoldDB" id="A0A3Q3VU12"/>
<evidence type="ECO:0000256" key="6">
    <source>
        <dbReference type="ARBA" id="ARBA00023274"/>
    </source>
</evidence>
<evidence type="ECO:0000313" key="10">
    <source>
        <dbReference type="Ensembl" id="ENSMMOP00000006201.1"/>
    </source>
</evidence>
<organism evidence="10 11">
    <name type="scientific">Mola mola</name>
    <name type="common">Ocean sunfish</name>
    <name type="synonym">Tetraodon mola</name>
    <dbReference type="NCBI Taxonomy" id="94237"/>
    <lineage>
        <taxon>Eukaryota</taxon>
        <taxon>Metazoa</taxon>
        <taxon>Chordata</taxon>
        <taxon>Craniata</taxon>
        <taxon>Vertebrata</taxon>
        <taxon>Euteleostomi</taxon>
        <taxon>Actinopterygii</taxon>
        <taxon>Neopterygii</taxon>
        <taxon>Teleostei</taxon>
        <taxon>Neoteleostei</taxon>
        <taxon>Acanthomorphata</taxon>
        <taxon>Eupercaria</taxon>
        <taxon>Tetraodontiformes</taxon>
        <taxon>Molidae</taxon>
        <taxon>Mola</taxon>
    </lineage>
</organism>
<dbReference type="Proteomes" id="UP000261620">
    <property type="component" value="Unplaced"/>
</dbReference>
<keyword evidence="5" id="KW-0496">Mitochondrion</keyword>
<keyword evidence="4" id="KW-0175">Coiled coil</keyword>
<dbReference type="InterPro" id="IPR036610">
    <property type="entry name" value="PEBP-like_sf"/>
</dbReference>
<evidence type="ECO:0000256" key="2">
    <source>
        <dbReference type="ARBA" id="ARBA00022946"/>
    </source>
</evidence>
<dbReference type="GO" id="GO:0005762">
    <property type="term" value="C:mitochondrial large ribosomal subunit"/>
    <property type="evidence" value="ECO:0007669"/>
    <property type="project" value="TreeGrafter"/>
</dbReference>
<evidence type="ECO:0000256" key="5">
    <source>
        <dbReference type="ARBA" id="ARBA00023128"/>
    </source>
</evidence>
<dbReference type="GO" id="GO:0005743">
    <property type="term" value="C:mitochondrial inner membrane"/>
    <property type="evidence" value="ECO:0007669"/>
    <property type="project" value="UniProtKB-ARBA"/>
</dbReference>
<evidence type="ECO:0000256" key="3">
    <source>
        <dbReference type="ARBA" id="ARBA00022980"/>
    </source>
</evidence>
<evidence type="ECO:0000256" key="7">
    <source>
        <dbReference type="ARBA" id="ARBA00038016"/>
    </source>
</evidence>
<evidence type="ECO:0000256" key="4">
    <source>
        <dbReference type="ARBA" id="ARBA00023054"/>
    </source>
</evidence>
<comment type="subcellular location">
    <subcellularLocation>
        <location evidence="1">Mitochondrion</location>
    </subcellularLocation>
</comment>
<keyword evidence="11" id="KW-1185">Reference proteome</keyword>
<comment type="similarity">
    <text evidence="7">Belongs to the phosphatidylethanolamine-binding protein family. Mitochondrion-specific ribosomal protein mL38 subfamily.</text>
</comment>
<dbReference type="STRING" id="94237.ENSMMOP00000006201"/>
<accession>A0A3Q3VU12</accession>
<keyword evidence="2" id="KW-0809">Transit peptide</keyword>
<protein>
    <recommendedName>
        <fullName evidence="8">Large ribosomal subunit protein mL38</fullName>
    </recommendedName>
    <alternativeName>
        <fullName evidence="9">39S ribosomal protein L38, mitochondrial</fullName>
    </alternativeName>
</protein>
<dbReference type="CDD" id="cd00866">
    <property type="entry name" value="PEBP_euk"/>
    <property type="match status" value="1"/>
</dbReference>
<name>A0A3Q3VU12_MOLML</name>
<evidence type="ECO:0000256" key="9">
    <source>
        <dbReference type="ARBA" id="ARBA00041206"/>
    </source>
</evidence>
<dbReference type="PANTHER" id="PTHR11362:SF133">
    <property type="entry name" value="LARGE RIBOSOMAL SUBUNIT PROTEIN ML38"/>
    <property type="match status" value="1"/>
</dbReference>